<dbReference type="InterPro" id="IPR001810">
    <property type="entry name" value="F-box_dom"/>
</dbReference>
<evidence type="ECO:0000259" key="1">
    <source>
        <dbReference type="Pfam" id="PF00646"/>
    </source>
</evidence>
<keyword evidence="3" id="KW-1185">Reference proteome</keyword>
<reference evidence="2 3" key="1">
    <citation type="journal article" date="2012" name="Appl. Environ. Microbiol.">
        <title>Short-read sequencing for genomic analysis of the brown rot fungus Fibroporia radiculosa.</title>
        <authorList>
            <person name="Tang J.D."/>
            <person name="Perkins A.D."/>
            <person name="Sonstegard T.S."/>
            <person name="Schroeder S.G."/>
            <person name="Burgess S.C."/>
            <person name="Diehl S.V."/>
        </authorList>
    </citation>
    <scope>NUCLEOTIDE SEQUENCE [LARGE SCALE GENOMIC DNA]</scope>
    <source>
        <strain evidence="2 3">TFFH 294</strain>
    </source>
</reference>
<dbReference type="HOGENOM" id="CLU_027156_0_0_1"/>
<evidence type="ECO:0000313" key="3">
    <source>
        <dbReference type="Proteomes" id="UP000006352"/>
    </source>
</evidence>
<dbReference type="GeneID" id="24096709"/>
<accession>J4G6G5</accession>
<dbReference type="SUPFAM" id="SSF52047">
    <property type="entry name" value="RNI-like"/>
    <property type="match status" value="1"/>
</dbReference>
<proteinExistence type="predicted"/>
<dbReference type="OrthoDB" id="2735181at2759"/>
<gene>
    <name evidence="2" type="ORF">FIBRA_03865</name>
</gene>
<sequence>MALLSLNHDVLCEILDQTDPQSALRLSMVSRKAHHLGVPQALSRVTLSRSQQQVSAFCHFVLSDPQRRLPYLRELVIESGAFGVTHRIEFQRAADFSATEELATLLEQAHRLRHLSIACFEDLIVKEPRIAAAVCALPGLVDVGLHNCGHLSTALLPRLRSRPRKLAFTALFNRKLPSFFHRLIALDRLESLEISYLDLSDGSQPHAEIHEIPHMPSLRSLAVRGSTARMSLFVRSMPNLQTLRIADVCSSVDESSDHYKGGSWPSLAHLQGNVPDFRHWKVACPVRWLQLDLTAYHYDDALDIIRRNSPLVLSLPVETKVGATFWGSFISAAPRLRHLEVCLDEGKSKQLETWMNVVPRIIGSLRISSVFLCVRYTHWIGSRMDQGIAAAENESTLRTLRERTMEAIPTLRYITTAVAFKGENPFEGHQALSWWQVTSVSGTRRLEVVGADRGEGLRDDFLHAHYDAQA</sequence>
<dbReference type="Proteomes" id="UP000006352">
    <property type="component" value="Unassembled WGS sequence"/>
</dbReference>
<dbReference type="Pfam" id="PF00646">
    <property type="entry name" value="F-box"/>
    <property type="match status" value="1"/>
</dbReference>
<dbReference type="Gene3D" id="3.80.10.10">
    <property type="entry name" value="Ribonuclease Inhibitor"/>
    <property type="match status" value="1"/>
</dbReference>
<evidence type="ECO:0000313" key="2">
    <source>
        <dbReference type="EMBL" id="CCM01798.1"/>
    </source>
</evidence>
<protein>
    <recommendedName>
        <fullName evidence="1">F-box domain-containing protein</fullName>
    </recommendedName>
</protein>
<dbReference type="InParanoid" id="J4G6G5"/>
<dbReference type="EMBL" id="HE797050">
    <property type="protein sequence ID" value="CCM01798.1"/>
    <property type="molecule type" value="Genomic_DNA"/>
</dbReference>
<name>J4G6G5_9APHY</name>
<feature type="domain" description="F-box" evidence="1">
    <location>
        <begin position="3"/>
        <end position="36"/>
    </location>
</feature>
<dbReference type="RefSeq" id="XP_012181081.1">
    <property type="nucleotide sequence ID" value="XM_012325691.1"/>
</dbReference>
<dbReference type="AlphaFoldDB" id="J4G6G5"/>
<organism evidence="2 3">
    <name type="scientific">Fibroporia radiculosa</name>
    <dbReference type="NCBI Taxonomy" id="599839"/>
    <lineage>
        <taxon>Eukaryota</taxon>
        <taxon>Fungi</taxon>
        <taxon>Dikarya</taxon>
        <taxon>Basidiomycota</taxon>
        <taxon>Agaricomycotina</taxon>
        <taxon>Agaricomycetes</taxon>
        <taxon>Polyporales</taxon>
        <taxon>Fibroporiaceae</taxon>
        <taxon>Fibroporia</taxon>
    </lineage>
</organism>
<dbReference type="InterPro" id="IPR032675">
    <property type="entry name" value="LRR_dom_sf"/>
</dbReference>
<dbReference type="STRING" id="599839.J4G6G5"/>